<comment type="caution">
    <text evidence="5">The sequence shown here is derived from an EMBL/GenBank/DDBJ whole genome shotgun (WGS) entry which is preliminary data.</text>
</comment>
<name>A0A2N1PND1_9BACT</name>
<evidence type="ECO:0000313" key="5">
    <source>
        <dbReference type="EMBL" id="PKK89844.1"/>
    </source>
</evidence>
<dbReference type="Pfam" id="PF13205">
    <property type="entry name" value="Big_5"/>
    <property type="match status" value="7"/>
</dbReference>
<proteinExistence type="predicted"/>
<dbReference type="InterPro" id="IPR032812">
    <property type="entry name" value="SbsA_Ig"/>
</dbReference>
<dbReference type="Gene3D" id="2.60.40.1220">
    <property type="match status" value="7"/>
</dbReference>
<gene>
    <name evidence="5" type="ORF">CVV64_12550</name>
</gene>
<dbReference type="EMBL" id="PGXC01000011">
    <property type="protein sequence ID" value="PKK89844.1"/>
    <property type="molecule type" value="Genomic_DNA"/>
</dbReference>
<evidence type="ECO:0000259" key="4">
    <source>
        <dbReference type="PROSITE" id="PS51272"/>
    </source>
</evidence>
<keyword evidence="3" id="KW-0812">Transmembrane</keyword>
<dbReference type="Pfam" id="PF00395">
    <property type="entry name" value="SLH"/>
    <property type="match status" value="1"/>
</dbReference>
<keyword evidence="1" id="KW-0732">Signal</keyword>
<dbReference type="PROSITE" id="PS51272">
    <property type="entry name" value="SLH"/>
    <property type="match status" value="1"/>
</dbReference>
<evidence type="ECO:0000313" key="6">
    <source>
        <dbReference type="Proteomes" id="UP000233256"/>
    </source>
</evidence>
<evidence type="ECO:0000256" key="1">
    <source>
        <dbReference type="ARBA" id="ARBA00022729"/>
    </source>
</evidence>
<keyword evidence="2" id="KW-0175">Coiled coil</keyword>
<dbReference type="Proteomes" id="UP000233256">
    <property type="component" value="Unassembled WGS sequence"/>
</dbReference>
<feature type="coiled-coil region" evidence="2">
    <location>
        <begin position="968"/>
        <end position="1002"/>
    </location>
</feature>
<dbReference type="InterPro" id="IPR001119">
    <property type="entry name" value="SLH_dom"/>
</dbReference>
<feature type="transmembrane region" description="Helical" evidence="3">
    <location>
        <begin position="71"/>
        <end position="91"/>
    </location>
</feature>
<dbReference type="InterPro" id="IPR051465">
    <property type="entry name" value="Cell_Envelope_Struct_Comp"/>
</dbReference>
<evidence type="ECO:0000256" key="3">
    <source>
        <dbReference type="SAM" id="Phobius"/>
    </source>
</evidence>
<dbReference type="InterPro" id="IPR014755">
    <property type="entry name" value="Cu-Rt/internalin_Ig-like"/>
</dbReference>
<dbReference type="AlphaFoldDB" id="A0A2N1PND1"/>
<evidence type="ECO:0000256" key="2">
    <source>
        <dbReference type="SAM" id="Coils"/>
    </source>
</evidence>
<feature type="domain" description="SLH" evidence="4">
    <location>
        <begin position="873"/>
        <end position="936"/>
    </location>
</feature>
<reference evidence="5 6" key="1">
    <citation type="journal article" date="2017" name="ISME J.">
        <title>Potential for microbial H2 and metal transformations associated with novel bacteria and archaea in deep terrestrial subsurface sediments.</title>
        <authorList>
            <person name="Hernsdorf A.W."/>
            <person name="Amano Y."/>
            <person name="Miyakawa K."/>
            <person name="Ise K."/>
            <person name="Suzuki Y."/>
            <person name="Anantharaman K."/>
            <person name="Probst A."/>
            <person name="Burstein D."/>
            <person name="Thomas B.C."/>
            <person name="Banfield J.F."/>
        </authorList>
    </citation>
    <scope>NUCLEOTIDE SEQUENCE [LARGE SCALE GENOMIC DNA]</scope>
    <source>
        <strain evidence="5">HGW-Wallbacteria-1</strain>
    </source>
</reference>
<protein>
    <recommendedName>
        <fullName evidence="4">SLH domain-containing protein</fullName>
    </recommendedName>
</protein>
<keyword evidence="3" id="KW-0472">Membrane</keyword>
<dbReference type="PANTHER" id="PTHR43308:SF5">
    <property type="entry name" value="S-LAYER PROTEIN _ PEPTIDOGLYCAN ENDO-BETA-N-ACETYLGLUCOSAMINIDASE"/>
    <property type="match status" value="1"/>
</dbReference>
<keyword evidence="3" id="KW-1133">Transmembrane helix</keyword>
<dbReference type="PANTHER" id="PTHR43308">
    <property type="entry name" value="OUTER MEMBRANE PROTEIN ALPHA-RELATED"/>
    <property type="match status" value="1"/>
</dbReference>
<sequence>MPLQSPPRRLFMVESSPGGGTAETVMSGFTLERTGADTVQIALSAVVHEAGISTPDAVGISYLCRRHAANAVALMAIPVILALLLVAAPGLSAVKVSPRVLSMEPANGAVELDPTTTVRAIFSESMDPSSLNGFTVTLSDASSQVAGSIHYDRESRTMEFRPYSSLVPNTTYKVKIDASVKGENGMTMDDSAAWIFSTRQVDVIRPLILSASPGSGATDVEDRPEIIVLFSEELNRETVSASSVILSAGDRKIPLSITYDKDNRRIVATPQESLPWGSACVMTMGQAISDLAGNTMARAVEWIFTVRPAPDSQPPKVVRTLPWDGSSRVSLDTSLEIWFDEAIQENDINAFNIHFRDDQDRDIAGMVNYDSRNRVVRFSPAYALRHDTVYTVTVDRAVRDLSGNNLSEDFTFNFTTCSPPDNQAPRIMSVFPADREEGVALNARMQVIFSEDMKDITMNQFTVTLSDGEYKVAGAIAWDGGNKSMTFTPKDKLGFGRTYIFTVRKGIKDLAGNDLVEGVIISFRTIPEPDRIPPRLIFSSPNVGEAGVSVKSRIEVFFDEALDQSSVNLFSISVAEQGGRKVHCKAAYVGEERKVILTPTASLGFDRVYTVRVSGIKDAAGNVMAGQEAWTFRTELAPDEKGPQVVFRNPEDQSQGVDIRTQIKVIFSEGINVLTLNEFTFFITDGVNKVSSSMDYDPASSTAILAPRSNLDYSKVHWVTLKKGICDLAGNKMDQELTWKFVTADPPDLTGPTVVDTVPEEGQSEVDPNANVVVRFSESINDLSVNSDTVTMRASGDDTGIEGKVVYDRSKAAVIFAPVQRLAYNRTYILTITPGVQDLAGNPIDRPFRVSFTTISRQRIAGMDLEKGFTYFETNPFPDITSDHWAYNGVRDLARKGYLKGTAATLFKGDGKASRYEMALILKSVIDNVNTRRKLDKYDALLLEKLVTEFSTELNVVGARVDDFSKTLKFLGIQVKDARIEVARLRDRIDGLKEKAALEKQIEKYRRMAAMALIMMM</sequence>
<organism evidence="5 6">
    <name type="scientific">Candidatus Wallbacteria bacterium HGW-Wallbacteria-1</name>
    <dbReference type="NCBI Taxonomy" id="2013854"/>
    <lineage>
        <taxon>Bacteria</taxon>
        <taxon>Candidatus Walliibacteriota</taxon>
    </lineage>
</organism>
<accession>A0A2N1PND1</accession>